<feature type="compositionally biased region" description="Low complexity" evidence="1">
    <location>
        <begin position="262"/>
        <end position="279"/>
    </location>
</feature>
<comment type="caution">
    <text evidence="2">The sequence shown here is derived from an EMBL/GenBank/DDBJ whole genome shotgun (WGS) entry which is preliminary data.</text>
</comment>
<evidence type="ECO:0000313" key="3">
    <source>
        <dbReference type="Proteomes" id="UP000813427"/>
    </source>
</evidence>
<organism evidence="2 3">
    <name type="scientific">Fusarium tricinctum</name>
    <dbReference type="NCBI Taxonomy" id="61284"/>
    <lineage>
        <taxon>Eukaryota</taxon>
        <taxon>Fungi</taxon>
        <taxon>Dikarya</taxon>
        <taxon>Ascomycota</taxon>
        <taxon>Pezizomycotina</taxon>
        <taxon>Sordariomycetes</taxon>
        <taxon>Hypocreomycetidae</taxon>
        <taxon>Hypocreales</taxon>
        <taxon>Nectriaceae</taxon>
        <taxon>Fusarium</taxon>
        <taxon>Fusarium tricinctum species complex</taxon>
    </lineage>
</organism>
<proteinExistence type="predicted"/>
<evidence type="ECO:0000313" key="2">
    <source>
        <dbReference type="EMBL" id="KAH7236629.1"/>
    </source>
</evidence>
<dbReference type="EMBL" id="JAGPXF010000007">
    <property type="protein sequence ID" value="KAH7236629.1"/>
    <property type="molecule type" value="Genomic_DNA"/>
</dbReference>
<sequence>MPTATEFFGFTALNYGPLTTTYTAPASCATRINYPLIVNATSPYPIVALPVCSVEPYGDCLPSGKEWESSDQQTSTFFQGTLVYYSPGIACPAGWETVGLLAHDEGSKFSASGVLATPATTYTGMPRAVEVTEFWKNILDKSETLAYCCPSGYQGDENGGCMSTLGPVTSYTYSEHCSIYGNGDKLTIISSVDGLTYSEGIISLMEPTRALAYTTTMVDLEEVVGETKNGFSDLMVATWVPVVPLVYRQSDTGKKEEDNDESGTGTATATGEGGNDNAASTPPRQGLVSLLGLMLGVLVCTGMLCF</sequence>
<reference evidence="2" key="1">
    <citation type="journal article" date="2021" name="Nat. Commun.">
        <title>Genetic determinants of endophytism in the Arabidopsis root mycobiome.</title>
        <authorList>
            <person name="Mesny F."/>
            <person name="Miyauchi S."/>
            <person name="Thiergart T."/>
            <person name="Pickel B."/>
            <person name="Atanasova L."/>
            <person name="Karlsson M."/>
            <person name="Huettel B."/>
            <person name="Barry K.W."/>
            <person name="Haridas S."/>
            <person name="Chen C."/>
            <person name="Bauer D."/>
            <person name="Andreopoulos W."/>
            <person name="Pangilinan J."/>
            <person name="LaButti K."/>
            <person name="Riley R."/>
            <person name="Lipzen A."/>
            <person name="Clum A."/>
            <person name="Drula E."/>
            <person name="Henrissat B."/>
            <person name="Kohler A."/>
            <person name="Grigoriev I.V."/>
            <person name="Martin F.M."/>
            <person name="Hacquard S."/>
        </authorList>
    </citation>
    <scope>NUCLEOTIDE SEQUENCE</scope>
    <source>
        <strain evidence="2">MPI-SDFR-AT-0068</strain>
    </source>
</reference>
<dbReference type="AlphaFoldDB" id="A0A8K0RPE4"/>
<name>A0A8K0RPE4_9HYPO</name>
<gene>
    <name evidence="2" type="ORF">BKA59DRAFT_496799</name>
</gene>
<keyword evidence="3" id="KW-1185">Reference proteome</keyword>
<feature type="region of interest" description="Disordered" evidence="1">
    <location>
        <begin position="250"/>
        <end position="281"/>
    </location>
</feature>
<dbReference type="OrthoDB" id="5429716at2759"/>
<accession>A0A8K0RPE4</accession>
<evidence type="ECO:0000256" key="1">
    <source>
        <dbReference type="SAM" id="MobiDB-lite"/>
    </source>
</evidence>
<dbReference type="Proteomes" id="UP000813427">
    <property type="component" value="Unassembled WGS sequence"/>
</dbReference>
<protein>
    <submittedName>
        <fullName evidence="2">Uncharacterized protein</fullName>
    </submittedName>
</protein>